<dbReference type="Proteomes" id="UP000033500">
    <property type="component" value="Unassembled WGS sequence"/>
</dbReference>
<dbReference type="EMBL" id="LACD01000029">
    <property type="protein sequence ID" value="KJZ38936.1"/>
    <property type="molecule type" value="Genomic_DNA"/>
</dbReference>
<organism evidence="2 3">
    <name type="scientific">Pseudomonas fluorescens</name>
    <dbReference type="NCBI Taxonomy" id="294"/>
    <lineage>
        <taxon>Bacteria</taxon>
        <taxon>Pseudomonadati</taxon>
        <taxon>Pseudomonadota</taxon>
        <taxon>Gammaproteobacteria</taxon>
        <taxon>Pseudomonadales</taxon>
        <taxon>Pseudomonadaceae</taxon>
        <taxon>Pseudomonas</taxon>
    </lineage>
</organism>
<protein>
    <recommendedName>
        <fullName evidence="4">Lipoprotein</fullName>
    </recommendedName>
</protein>
<name>A0A0F4T3A6_PSEFL</name>
<feature type="signal peptide" evidence="1">
    <location>
        <begin position="1"/>
        <end position="19"/>
    </location>
</feature>
<dbReference type="PATRIC" id="fig|294.131.peg.3460"/>
<dbReference type="AlphaFoldDB" id="A0A0F4T3A6"/>
<evidence type="ECO:0000313" key="3">
    <source>
        <dbReference type="Proteomes" id="UP000033500"/>
    </source>
</evidence>
<evidence type="ECO:0008006" key="4">
    <source>
        <dbReference type="Google" id="ProtNLM"/>
    </source>
</evidence>
<comment type="caution">
    <text evidence="2">The sequence shown here is derived from an EMBL/GenBank/DDBJ whole genome shotgun (WGS) entry which is preliminary data.</text>
</comment>
<sequence length="111" mass="11793">MQKTLTAMALIALAGCTTAGLEQDTPVFSGLSQKTPQQFSRCLAPKWQEFNSSTSSIETDSGYKIAASAPFNGIVALAVVDKTSVGSSVRVFLPMDWAGTRGWKDTAKTCI</sequence>
<gene>
    <name evidence="2" type="ORF">VC34_22730</name>
</gene>
<reference evidence="2 3" key="1">
    <citation type="submission" date="2015-03" db="EMBL/GenBank/DDBJ databases">
        <title>Comparative genomics of Pseudomonas insights into diversity of traits involved in vanlence and defense.</title>
        <authorList>
            <person name="Qin Y."/>
        </authorList>
    </citation>
    <scope>NUCLEOTIDE SEQUENCE [LARGE SCALE GENOMIC DNA]</scope>
    <source>
        <strain evidence="2 3">C3</strain>
    </source>
</reference>
<accession>A0A0F4T3A6</accession>
<evidence type="ECO:0000256" key="1">
    <source>
        <dbReference type="SAM" id="SignalP"/>
    </source>
</evidence>
<feature type="chain" id="PRO_5002478614" description="Lipoprotein" evidence="1">
    <location>
        <begin position="20"/>
        <end position="111"/>
    </location>
</feature>
<proteinExistence type="predicted"/>
<evidence type="ECO:0000313" key="2">
    <source>
        <dbReference type="EMBL" id="KJZ38936.1"/>
    </source>
</evidence>
<keyword evidence="1" id="KW-0732">Signal</keyword>
<dbReference type="PROSITE" id="PS51257">
    <property type="entry name" value="PROKAR_LIPOPROTEIN"/>
    <property type="match status" value="1"/>
</dbReference>
<dbReference type="RefSeq" id="WP_046048540.1">
    <property type="nucleotide sequence ID" value="NZ_LACD01000029.1"/>
</dbReference>